<dbReference type="Proteomes" id="UP000280066">
    <property type="component" value="Unassembled WGS sequence"/>
</dbReference>
<protein>
    <submittedName>
        <fullName evidence="2">Uncharacterized protein</fullName>
    </submittedName>
</protein>
<gene>
    <name evidence="2" type="ORF">EI290_21925</name>
</gene>
<feature type="transmembrane region" description="Helical" evidence="1">
    <location>
        <begin position="20"/>
        <end position="39"/>
    </location>
</feature>
<keyword evidence="1" id="KW-0812">Transmembrane</keyword>
<evidence type="ECO:0000313" key="2">
    <source>
        <dbReference type="EMBL" id="RSK23828.1"/>
    </source>
</evidence>
<dbReference type="RefSeq" id="WP_125433793.1">
    <property type="nucleotide sequence ID" value="NZ_RWIS01000024.1"/>
</dbReference>
<proteinExistence type="predicted"/>
<sequence>MVPHFLSWYTTDVTTDRLLGFLSVFLLVAWLVLQSNELLALRPKQEGYSGTWLLIDGFLVLVSWGYSVVSEDPDFYLSTTSWHVNGTGGWLFLYVLFAYLHVHWFPASLLQMVEKGQRPDTRKTVMWFLLYFFWPFGV</sequence>
<keyword evidence="1" id="KW-1133">Transmembrane helix</keyword>
<dbReference type="AlphaFoldDB" id="A0A428IY16"/>
<feature type="transmembrane region" description="Helical" evidence="1">
    <location>
        <begin position="89"/>
        <end position="113"/>
    </location>
</feature>
<feature type="transmembrane region" description="Helical" evidence="1">
    <location>
        <begin position="51"/>
        <end position="69"/>
    </location>
</feature>
<organism evidence="2 3">
    <name type="scientific">Hymenobacter metallilatus</name>
    <dbReference type="NCBI Taxonomy" id="2493666"/>
    <lineage>
        <taxon>Bacteria</taxon>
        <taxon>Pseudomonadati</taxon>
        <taxon>Bacteroidota</taxon>
        <taxon>Cytophagia</taxon>
        <taxon>Cytophagales</taxon>
        <taxon>Hymenobacteraceae</taxon>
        <taxon>Hymenobacter</taxon>
    </lineage>
</organism>
<evidence type="ECO:0000256" key="1">
    <source>
        <dbReference type="SAM" id="Phobius"/>
    </source>
</evidence>
<reference evidence="2 3" key="1">
    <citation type="submission" date="2018-12" db="EMBL/GenBank/DDBJ databases">
        <authorList>
            <person name="Feng G."/>
            <person name="Zhu H."/>
        </authorList>
    </citation>
    <scope>NUCLEOTIDE SEQUENCE [LARGE SCALE GENOMIC DNA]</scope>
    <source>
        <strain evidence="2 3">9PBR-2</strain>
    </source>
</reference>
<comment type="caution">
    <text evidence="2">The sequence shown here is derived from an EMBL/GenBank/DDBJ whole genome shotgun (WGS) entry which is preliminary data.</text>
</comment>
<name>A0A428IY16_9BACT</name>
<keyword evidence="1" id="KW-0472">Membrane</keyword>
<keyword evidence="3" id="KW-1185">Reference proteome</keyword>
<evidence type="ECO:0000313" key="3">
    <source>
        <dbReference type="Proteomes" id="UP000280066"/>
    </source>
</evidence>
<dbReference type="EMBL" id="RWIS01000024">
    <property type="protein sequence ID" value="RSK23828.1"/>
    <property type="molecule type" value="Genomic_DNA"/>
</dbReference>
<accession>A0A428IY16</accession>
<dbReference type="OrthoDB" id="1442756at2"/>